<dbReference type="SUPFAM" id="SSF52540">
    <property type="entry name" value="P-loop containing nucleoside triphosphate hydrolases"/>
    <property type="match status" value="1"/>
</dbReference>
<evidence type="ECO:0000256" key="1">
    <source>
        <dbReference type="ARBA" id="ARBA00009427"/>
    </source>
</evidence>
<comment type="catalytic activity">
    <reaction evidence="7 8">
        <text>CMP + ATP = CDP + ADP</text>
        <dbReference type="Rhea" id="RHEA:11600"/>
        <dbReference type="ChEBI" id="CHEBI:30616"/>
        <dbReference type="ChEBI" id="CHEBI:58069"/>
        <dbReference type="ChEBI" id="CHEBI:60377"/>
        <dbReference type="ChEBI" id="CHEBI:456216"/>
        <dbReference type="EC" id="2.7.4.25"/>
    </reaction>
</comment>
<dbReference type="NCBIfam" id="TIGR00017">
    <property type="entry name" value="cmk"/>
    <property type="match status" value="1"/>
</dbReference>
<keyword evidence="2 8" id="KW-0808">Transferase</keyword>
<keyword evidence="11" id="KW-1185">Reference proteome</keyword>
<dbReference type="EC" id="2.7.4.25" evidence="8"/>
<name>A0A078KP29_9FIRM</name>
<reference evidence="11" key="1">
    <citation type="submission" date="2014-07" db="EMBL/GenBank/DDBJ databases">
        <authorList>
            <person name="Wibberg D."/>
        </authorList>
    </citation>
    <scope>NUCLEOTIDE SEQUENCE [LARGE SCALE GENOMIC DNA]</scope>
    <source>
        <strain evidence="11">DG5</strain>
    </source>
</reference>
<proteinExistence type="inferred from homology"/>
<dbReference type="PANTHER" id="PTHR21299">
    <property type="entry name" value="CYTIDYLATE KINASE/PANTOATE-BETA-ALANINE LIGASE"/>
    <property type="match status" value="1"/>
</dbReference>
<dbReference type="InterPro" id="IPR003136">
    <property type="entry name" value="Cytidylate_kin"/>
</dbReference>
<dbReference type="CDD" id="cd02020">
    <property type="entry name" value="CMPK"/>
    <property type="match status" value="1"/>
</dbReference>
<dbReference type="PANTHER" id="PTHR21299:SF2">
    <property type="entry name" value="CYTIDYLATE KINASE"/>
    <property type="match status" value="1"/>
</dbReference>
<feature type="domain" description="Cytidylate kinase" evidence="9">
    <location>
        <begin position="10"/>
        <end position="223"/>
    </location>
</feature>
<protein>
    <recommendedName>
        <fullName evidence="8">Cytidylate kinase</fullName>
        <shortName evidence="8">CK</shortName>
        <ecNumber evidence="8">2.7.4.25</ecNumber>
    </recommendedName>
    <alternativeName>
        <fullName evidence="8">Cytidine monophosphate kinase</fullName>
        <shortName evidence="8">CMP kinase</shortName>
    </alternativeName>
</protein>
<keyword evidence="8" id="KW-0963">Cytoplasm</keyword>
<dbReference type="Gene3D" id="3.40.50.300">
    <property type="entry name" value="P-loop containing nucleotide triphosphate hydrolases"/>
    <property type="match status" value="1"/>
</dbReference>
<dbReference type="PATRIC" id="fig|29343.3.peg.1160"/>
<dbReference type="EMBL" id="LM995447">
    <property type="protein sequence ID" value="CDZ24218.1"/>
    <property type="molecule type" value="Genomic_DNA"/>
</dbReference>
<dbReference type="GO" id="GO:0005829">
    <property type="term" value="C:cytosol"/>
    <property type="evidence" value="ECO:0007669"/>
    <property type="project" value="TreeGrafter"/>
</dbReference>
<evidence type="ECO:0000256" key="5">
    <source>
        <dbReference type="ARBA" id="ARBA00022840"/>
    </source>
</evidence>
<evidence type="ECO:0000256" key="4">
    <source>
        <dbReference type="ARBA" id="ARBA00022777"/>
    </source>
</evidence>
<dbReference type="Proteomes" id="UP000032431">
    <property type="component" value="Chromosome I"/>
</dbReference>
<accession>A0A078KP29</accession>
<evidence type="ECO:0000256" key="2">
    <source>
        <dbReference type="ARBA" id="ARBA00022679"/>
    </source>
</evidence>
<dbReference type="AlphaFoldDB" id="A0A078KP29"/>
<dbReference type="HAMAP" id="MF_00238">
    <property type="entry name" value="Cytidyl_kinase_type1"/>
    <property type="match status" value="1"/>
</dbReference>
<comment type="similarity">
    <text evidence="1 8">Belongs to the cytidylate kinase family. Type 1 subfamily.</text>
</comment>
<evidence type="ECO:0000256" key="8">
    <source>
        <dbReference type="HAMAP-Rule" id="MF_00238"/>
    </source>
</evidence>
<evidence type="ECO:0000256" key="6">
    <source>
        <dbReference type="ARBA" id="ARBA00047615"/>
    </source>
</evidence>
<feature type="binding site" evidence="8">
    <location>
        <begin position="14"/>
        <end position="22"/>
    </location>
    <ligand>
        <name>ATP</name>
        <dbReference type="ChEBI" id="CHEBI:30616"/>
    </ligand>
</feature>
<dbReference type="GO" id="GO:0015949">
    <property type="term" value="P:nucleobase-containing small molecule interconversion"/>
    <property type="evidence" value="ECO:0007669"/>
    <property type="project" value="TreeGrafter"/>
</dbReference>
<dbReference type="InterPro" id="IPR027417">
    <property type="entry name" value="P-loop_NTPase"/>
</dbReference>
<dbReference type="GO" id="GO:0005524">
    <property type="term" value="F:ATP binding"/>
    <property type="evidence" value="ECO:0007669"/>
    <property type="project" value="UniProtKB-UniRule"/>
</dbReference>
<organism evidence="10 11">
    <name type="scientific">[Clostridium] cellulosi</name>
    <dbReference type="NCBI Taxonomy" id="29343"/>
    <lineage>
        <taxon>Bacteria</taxon>
        <taxon>Bacillati</taxon>
        <taxon>Bacillota</taxon>
        <taxon>Clostridia</taxon>
        <taxon>Eubacteriales</taxon>
        <taxon>Oscillospiraceae</taxon>
        <taxon>Oscillospiraceae incertae sedis</taxon>
    </lineage>
</organism>
<dbReference type="KEGG" id="ccel:CCDG5_1101"/>
<dbReference type="GO" id="GO:0036431">
    <property type="term" value="F:dCMP kinase activity"/>
    <property type="evidence" value="ECO:0007669"/>
    <property type="project" value="InterPro"/>
</dbReference>
<dbReference type="InterPro" id="IPR011994">
    <property type="entry name" value="Cytidylate_kinase_dom"/>
</dbReference>
<dbReference type="GO" id="GO:0036430">
    <property type="term" value="F:CMP kinase activity"/>
    <property type="evidence" value="ECO:0007669"/>
    <property type="project" value="RHEA"/>
</dbReference>
<dbReference type="OrthoDB" id="9807434at2"/>
<keyword evidence="4 8" id="KW-0418">Kinase</keyword>
<sequence>MEKGQKTINIAIDGPAGAGKSTLSKMLASQLGYIYVDTGALYRTVGLYALRKGVNPKDAEKVSQLLKEIRIEIKFISGTQHVFLNDEDVSNLIRTPEVSMAASAVSAIPNVRSFLLDLQKDIAAKNNIIMDGRDIGTVILPNAQIKIFLTASPEIRAKRRFDELIAKGQNVDYQSVLNDIKKRDEADSGREIAPLKPAKDAIIVDTTEYNLEQSLELLIKIVKERLK</sequence>
<comment type="catalytic activity">
    <reaction evidence="6 8">
        <text>dCMP + ATP = dCDP + ADP</text>
        <dbReference type="Rhea" id="RHEA:25094"/>
        <dbReference type="ChEBI" id="CHEBI:30616"/>
        <dbReference type="ChEBI" id="CHEBI:57566"/>
        <dbReference type="ChEBI" id="CHEBI:58593"/>
        <dbReference type="ChEBI" id="CHEBI:456216"/>
        <dbReference type="EC" id="2.7.4.25"/>
    </reaction>
</comment>
<evidence type="ECO:0000256" key="3">
    <source>
        <dbReference type="ARBA" id="ARBA00022741"/>
    </source>
</evidence>
<dbReference type="STRING" id="29343.CCDG5_1101"/>
<gene>
    <name evidence="8 10" type="primary">cmk</name>
    <name evidence="10" type="ORF">CCDG5_1101</name>
</gene>
<keyword evidence="5 8" id="KW-0067">ATP-binding</keyword>
<dbReference type="GO" id="GO:0006220">
    <property type="term" value="P:pyrimidine nucleotide metabolic process"/>
    <property type="evidence" value="ECO:0007669"/>
    <property type="project" value="UniProtKB-UniRule"/>
</dbReference>
<comment type="subcellular location">
    <subcellularLocation>
        <location evidence="8">Cytoplasm</location>
    </subcellularLocation>
</comment>
<evidence type="ECO:0000313" key="10">
    <source>
        <dbReference type="EMBL" id="CDZ24218.1"/>
    </source>
</evidence>
<keyword evidence="3 8" id="KW-0547">Nucleotide-binding</keyword>
<dbReference type="Pfam" id="PF02224">
    <property type="entry name" value="Cytidylate_kin"/>
    <property type="match status" value="1"/>
</dbReference>
<evidence type="ECO:0000259" key="9">
    <source>
        <dbReference type="Pfam" id="PF02224"/>
    </source>
</evidence>
<dbReference type="HOGENOM" id="CLU_079959_0_2_9"/>
<evidence type="ECO:0000256" key="7">
    <source>
        <dbReference type="ARBA" id="ARBA00048478"/>
    </source>
</evidence>
<evidence type="ECO:0000313" key="11">
    <source>
        <dbReference type="Proteomes" id="UP000032431"/>
    </source>
</evidence>